<dbReference type="Pfam" id="PF13508">
    <property type="entry name" value="Acetyltransf_7"/>
    <property type="match status" value="1"/>
</dbReference>
<evidence type="ECO:0000313" key="3">
    <source>
        <dbReference type="Proteomes" id="UP000274843"/>
    </source>
</evidence>
<proteinExistence type="predicted"/>
<dbReference type="GeneID" id="301842345"/>
<dbReference type="InterPro" id="IPR053144">
    <property type="entry name" value="Acetyltransferase_Butenolide"/>
</dbReference>
<evidence type="ECO:0000313" key="2">
    <source>
        <dbReference type="EMBL" id="ROS38595.1"/>
    </source>
</evidence>
<protein>
    <submittedName>
        <fullName evidence="2">Acetyltransferase (GNAT) family protein</fullName>
    </submittedName>
</protein>
<dbReference type="CDD" id="cd04301">
    <property type="entry name" value="NAT_SF"/>
    <property type="match status" value="1"/>
</dbReference>
<dbReference type="InterPro" id="IPR016181">
    <property type="entry name" value="Acyl_CoA_acyltransferase"/>
</dbReference>
<dbReference type="Gene3D" id="3.40.630.30">
    <property type="match status" value="1"/>
</dbReference>
<sequence>MDYVVRAETPAVELYQRLRVGAGLSPKSTEAATAGLAGSWYAVVAYHGDRPIGMGRVIGDGGTAFQIVDMCVLPEHQGRGIGKKIMAALVDRLRERAPRTAYVSLIADGDARHLYAKYGFAETAPASVGMALRL</sequence>
<dbReference type="EMBL" id="RKHY01000001">
    <property type="protein sequence ID" value="ROS38595.1"/>
    <property type="molecule type" value="Genomic_DNA"/>
</dbReference>
<dbReference type="PANTHER" id="PTHR43233">
    <property type="entry name" value="FAMILY N-ACETYLTRANSFERASE, PUTATIVE (AFU_ORTHOLOGUE AFUA_6G03350)-RELATED"/>
    <property type="match status" value="1"/>
</dbReference>
<name>A0A3N2GRQ7_9PSEU</name>
<accession>A0A3N2GRQ7</accession>
<gene>
    <name evidence="2" type="ORF">EDD35_0878</name>
</gene>
<keyword evidence="2" id="KW-0808">Transferase</keyword>
<organism evidence="2 3">
    <name type="scientific">Amycolatopsis thermoflava</name>
    <dbReference type="NCBI Taxonomy" id="84480"/>
    <lineage>
        <taxon>Bacteria</taxon>
        <taxon>Bacillati</taxon>
        <taxon>Actinomycetota</taxon>
        <taxon>Actinomycetes</taxon>
        <taxon>Pseudonocardiales</taxon>
        <taxon>Pseudonocardiaceae</taxon>
        <taxon>Amycolatopsis</taxon>
        <taxon>Amycolatopsis methanolica group</taxon>
    </lineage>
</organism>
<dbReference type="RefSeq" id="WP_123682930.1">
    <property type="nucleotide sequence ID" value="NZ_JBHXPN010000073.1"/>
</dbReference>
<dbReference type="PROSITE" id="PS51186">
    <property type="entry name" value="GNAT"/>
    <property type="match status" value="1"/>
</dbReference>
<reference evidence="2 3" key="1">
    <citation type="submission" date="2018-11" db="EMBL/GenBank/DDBJ databases">
        <title>Sequencing the genomes of 1000 actinobacteria strains.</title>
        <authorList>
            <person name="Klenk H.-P."/>
        </authorList>
    </citation>
    <scope>NUCLEOTIDE SEQUENCE [LARGE SCALE GENOMIC DNA]</scope>
    <source>
        <strain evidence="2 3">DSM 44348</strain>
    </source>
</reference>
<dbReference type="InterPro" id="IPR000182">
    <property type="entry name" value="GNAT_dom"/>
</dbReference>
<feature type="domain" description="N-acetyltransferase" evidence="1">
    <location>
        <begin position="3"/>
        <end position="134"/>
    </location>
</feature>
<dbReference type="SUPFAM" id="SSF55729">
    <property type="entry name" value="Acyl-CoA N-acyltransferases (Nat)"/>
    <property type="match status" value="1"/>
</dbReference>
<dbReference type="PANTHER" id="PTHR43233:SF1">
    <property type="entry name" value="FAMILY N-ACETYLTRANSFERASE, PUTATIVE (AFU_ORTHOLOGUE AFUA_6G03350)-RELATED"/>
    <property type="match status" value="1"/>
</dbReference>
<dbReference type="AlphaFoldDB" id="A0A3N2GRQ7"/>
<dbReference type="GO" id="GO:0016747">
    <property type="term" value="F:acyltransferase activity, transferring groups other than amino-acyl groups"/>
    <property type="evidence" value="ECO:0007669"/>
    <property type="project" value="InterPro"/>
</dbReference>
<keyword evidence="3" id="KW-1185">Reference proteome</keyword>
<evidence type="ECO:0000259" key="1">
    <source>
        <dbReference type="PROSITE" id="PS51186"/>
    </source>
</evidence>
<comment type="caution">
    <text evidence="2">The sequence shown here is derived from an EMBL/GenBank/DDBJ whole genome shotgun (WGS) entry which is preliminary data.</text>
</comment>
<dbReference type="Proteomes" id="UP000274843">
    <property type="component" value="Unassembled WGS sequence"/>
</dbReference>